<dbReference type="PANTHER" id="PTHR23022">
    <property type="entry name" value="TRANSPOSABLE ELEMENT-RELATED"/>
    <property type="match status" value="1"/>
</dbReference>
<dbReference type="Proteomes" id="UP001356427">
    <property type="component" value="Unassembled WGS sequence"/>
</dbReference>
<dbReference type="InterPro" id="IPR007110">
    <property type="entry name" value="Ig-like_dom"/>
</dbReference>
<dbReference type="GO" id="GO:0003677">
    <property type="term" value="F:DNA binding"/>
    <property type="evidence" value="ECO:0007669"/>
    <property type="project" value="InterPro"/>
</dbReference>
<dbReference type="InterPro" id="IPR013783">
    <property type="entry name" value="Ig-like_fold"/>
</dbReference>
<protein>
    <recommendedName>
        <fullName evidence="1">Ig-like domain-containing protein</fullName>
    </recommendedName>
</protein>
<reference evidence="2 3" key="1">
    <citation type="submission" date="2021-04" db="EMBL/GenBank/DDBJ databases">
        <authorList>
            <person name="De Guttry C."/>
            <person name="Zahm M."/>
            <person name="Klopp C."/>
            <person name="Cabau C."/>
            <person name="Louis A."/>
            <person name="Berthelot C."/>
            <person name="Parey E."/>
            <person name="Roest Crollius H."/>
            <person name="Montfort J."/>
            <person name="Robinson-Rechavi M."/>
            <person name="Bucao C."/>
            <person name="Bouchez O."/>
            <person name="Gislard M."/>
            <person name="Lluch J."/>
            <person name="Milhes M."/>
            <person name="Lampietro C."/>
            <person name="Lopez Roques C."/>
            <person name="Donnadieu C."/>
            <person name="Braasch I."/>
            <person name="Desvignes T."/>
            <person name="Postlethwait J."/>
            <person name="Bobe J."/>
            <person name="Wedekind C."/>
            <person name="Guiguen Y."/>
        </authorList>
    </citation>
    <scope>NUCLEOTIDE SEQUENCE [LARGE SCALE GENOMIC DNA]</scope>
    <source>
        <strain evidence="2">Cs_M1</strain>
        <tissue evidence="2">Blood</tissue>
    </source>
</reference>
<evidence type="ECO:0000259" key="1">
    <source>
        <dbReference type="PROSITE" id="PS50835"/>
    </source>
</evidence>
<evidence type="ECO:0000313" key="3">
    <source>
        <dbReference type="Proteomes" id="UP001356427"/>
    </source>
</evidence>
<dbReference type="GO" id="GO:0006313">
    <property type="term" value="P:DNA transposition"/>
    <property type="evidence" value="ECO:0007669"/>
    <property type="project" value="InterPro"/>
</dbReference>
<dbReference type="Gene3D" id="2.60.40.10">
    <property type="entry name" value="Immunoglobulins"/>
    <property type="match status" value="2"/>
</dbReference>
<sequence length="504" mass="57183">MTVNHPRSGAPCKISPRGASMIMRKVRDTPRTTRQDLVNDLKRAGTTVSKKTISNTLRRHGLKSCSAREVPVLKPVHVQARLKFANDHLDDPEEEWEKVMWSDETKIELFGLNSTRRVWRKKKDEYNPKNTIPTVKHGGGNIILCGCFSAKGTGRLHHIEGRMDGAMYREILANNLLPSVRALKMGRGWVFQHDNDPKHTARATKEWLHKKHLKVLEWPSQSPNLNPIENLWRELKVRIAQQQPRNLKDLEKMKQRKTEVLFGWVLAFWLSSVVNSEITDKVELRTSAEVKAQCDQNVALQCDIISSRPLKIILFSWVDSREMKELCVVNATGVFPSPGVLCDNTNNSLTLTLTQVMPSSQSNYVCKLRSNLSITAASTTVTLQECLRTSEHKVFQNESQVECQFFGVYPEGTVHWFLGSENITESASTESQQDEEGLFDIRSTLPTQAGTEPYNCSLWIPSSGTYSSHKLLPYSRGEDRISSGTRTRSRLMWVFILVGLILIT</sequence>
<gene>
    <name evidence="2" type="ORF">J4Q44_G00175780</name>
</gene>
<dbReference type="InterPro" id="IPR036397">
    <property type="entry name" value="RNaseH_sf"/>
</dbReference>
<dbReference type="InterPro" id="IPR002492">
    <property type="entry name" value="Transposase_Tc1-like"/>
</dbReference>
<dbReference type="Gene3D" id="3.30.420.10">
    <property type="entry name" value="Ribonuclease H-like superfamily/Ribonuclease H"/>
    <property type="match status" value="1"/>
</dbReference>
<evidence type="ECO:0000313" key="2">
    <source>
        <dbReference type="EMBL" id="KAK6311914.1"/>
    </source>
</evidence>
<proteinExistence type="predicted"/>
<dbReference type="PANTHER" id="PTHR23022:SF135">
    <property type="entry name" value="SI:DKEY-77F5.3"/>
    <property type="match status" value="1"/>
</dbReference>
<dbReference type="PROSITE" id="PS50835">
    <property type="entry name" value="IG_LIKE"/>
    <property type="match status" value="1"/>
</dbReference>
<dbReference type="InterPro" id="IPR052338">
    <property type="entry name" value="Transposase_5"/>
</dbReference>
<keyword evidence="3" id="KW-1185">Reference proteome</keyword>
<comment type="caution">
    <text evidence="2">The sequence shown here is derived from an EMBL/GenBank/DDBJ whole genome shotgun (WGS) entry which is preliminary data.</text>
</comment>
<name>A0AAN8QPW6_9TELE</name>
<dbReference type="Pfam" id="PF01498">
    <property type="entry name" value="HTH_Tnp_Tc3_2"/>
    <property type="match status" value="1"/>
</dbReference>
<accession>A0AAN8QPW6</accession>
<dbReference type="InterPro" id="IPR038717">
    <property type="entry name" value="Tc1-like_DDE_dom"/>
</dbReference>
<dbReference type="SUPFAM" id="SSF48726">
    <property type="entry name" value="Immunoglobulin"/>
    <property type="match status" value="2"/>
</dbReference>
<dbReference type="EMBL" id="JAGTTL010000015">
    <property type="protein sequence ID" value="KAK6311914.1"/>
    <property type="molecule type" value="Genomic_DNA"/>
</dbReference>
<dbReference type="GO" id="GO:0015074">
    <property type="term" value="P:DNA integration"/>
    <property type="evidence" value="ECO:0007669"/>
    <property type="project" value="InterPro"/>
</dbReference>
<dbReference type="AlphaFoldDB" id="A0AAN8QPW6"/>
<feature type="domain" description="Ig-like" evidence="1">
    <location>
        <begin position="280"/>
        <end position="382"/>
    </location>
</feature>
<organism evidence="2 3">
    <name type="scientific">Coregonus suidteri</name>
    <dbReference type="NCBI Taxonomy" id="861788"/>
    <lineage>
        <taxon>Eukaryota</taxon>
        <taxon>Metazoa</taxon>
        <taxon>Chordata</taxon>
        <taxon>Craniata</taxon>
        <taxon>Vertebrata</taxon>
        <taxon>Euteleostomi</taxon>
        <taxon>Actinopterygii</taxon>
        <taxon>Neopterygii</taxon>
        <taxon>Teleostei</taxon>
        <taxon>Protacanthopterygii</taxon>
        <taxon>Salmoniformes</taxon>
        <taxon>Salmonidae</taxon>
        <taxon>Coregoninae</taxon>
        <taxon>Coregonus</taxon>
    </lineage>
</organism>
<dbReference type="InterPro" id="IPR036179">
    <property type="entry name" value="Ig-like_dom_sf"/>
</dbReference>
<dbReference type="Pfam" id="PF13358">
    <property type="entry name" value="DDE_3"/>
    <property type="match status" value="1"/>
</dbReference>